<evidence type="ECO:0000313" key="4">
    <source>
        <dbReference type="Proteomes" id="UP000318741"/>
    </source>
</evidence>
<sequence precursor="true">MNRPPSPVDRRSFLGATAASAAAATGLLGRSSAVAAPAAAPGMRLGLVTYNWGKDWDLPTIIRNCEATGFEGVELRSGHKHGVEIDIDARRRREVAARFKNSDVELVGLGSACEYHSPDPAVLQKNIEETKAFITLCKDLGGGGVKVRPNALLEDVPAEKTLEQIGLALREVAAFGADRGVEIRLEVHGRGGSALLPNIAQMMAVADHPNAVVCWNCNGSDLDGEGLEHNFNLVKEKIGTVHIHDLRNDAYPWKPFFKLLNRSGFAGWTLLEDGNVPENVVSAMRQNRPIWDRLAAL</sequence>
<keyword evidence="3" id="KW-0413">Isomerase</keyword>
<accession>A0A517P7I9</accession>
<dbReference type="KEGG" id="acaf:CA12_14160"/>
<dbReference type="SUPFAM" id="SSF51658">
    <property type="entry name" value="Xylose isomerase-like"/>
    <property type="match status" value="1"/>
</dbReference>
<reference evidence="3 4" key="1">
    <citation type="submission" date="2019-02" db="EMBL/GenBank/DDBJ databases">
        <title>Deep-cultivation of Planctomycetes and their phenomic and genomic characterization uncovers novel biology.</title>
        <authorList>
            <person name="Wiegand S."/>
            <person name="Jogler M."/>
            <person name="Boedeker C."/>
            <person name="Pinto D."/>
            <person name="Vollmers J."/>
            <person name="Rivas-Marin E."/>
            <person name="Kohn T."/>
            <person name="Peeters S.H."/>
            <person name="Heuer A."/>
            <person name="Rast P."/>
            <person name="Oberbeckmann S."/>
            <person name="Bunk B."/>
            <person name="Jeske O."/>
            <person name="Meyerdierks A."/>
            <person name="Storesund J.E."/>
            <person name="Kallscheuer N."/>
            <person name="Luecker S."/>
            <person name="Lage O.M."/>
            <person name="Pohl T."/>
            <person name="Merkel B.J."/>
            <person name="Hornburger P."/>
            <person name="Mueller R.-W."/>
            <person name="Bruemmer F."/>
            <person name="Labrenz M."/>
            <person name="Spormann A.M."/>
            <person name="Op den Camp H."/>
            <person name="Overmann J."/>
            <person name="Amann R."/>
            <person name="Jetten M.S.M."/>
            <person name="Mascher T."/>
            <person name="Medema M.H."/>
            <person name="Devos D.P."/>
            <person name="Kaster A.-K."/>
            <person name="Ovreas L."/>
            <person name="Rohde M."/>
            <person name="Galperin M.Y."/>
            <person name="Jogler C."/>
        </authorList>
    </citation>
    <scope>NUCLEOTIDE SEQUENCE [LARGE SCALE GENOMIC DNA]</scope>
    <source>
        <strain evidence="3 4">CA12</strain>
    </source>
</reference>
<dbReference type="InterPro" id="IPR013022">
    <property type="entry name" value="Xyl_isomerase-like_TIM-brl"/>
</dbReference>
<proteinExistence type="predicted"/>
<evidence type="ECO:0000259" key="2">
    <source>
        <dbReference type="Pfam" id="PF01261"/>
    </source>
</evidence>
<dbReference type="Gene3D" id="3.20.20.150">
    <property type="entry name" value="Divalent-metal-dependent TIM barrel enzymes"/>
    <property type="match status" value="1"/>
</dbReference>
<keyword evidence="4" id="KW-1185">Reference proteome</keyword>
<feature type="domain" description="Xylose isomerase-like TIM barrel" evidence="2">
    <location>
        <begin position="63"/>
        <end position="274"/>
    </location>
</feature>
<protein>
    <submittedName>
        <fullName evidence="3">Xylose isomerase-like TIM barrel</fullName>
    </submittedName>
</protein>
<dbReference type="GO" id="GO:0016853">
    <property type="term" value="F:isomerase activity"/>
    <property type="evidence" value="ECO:0007669"/>
    <property type="project" value="UniProtKB-KW"/>
</dbReference>
<keyword evidence="1" id="KW-0732">Signal</keyword>
<dbReference type="Proteomes" id="UP000318741">
    <property type="component" value="Chromosome"/>
</dbReference>
<evidence type="ECO:0000313" key="3">
    <source>
        <dbReference type="EMBL" id="QDT15332.1"/>
    </source>
</evidence>
<organism evidence="3 4">
    <name type="scientific">Alienimonas californiensis</name>
    <dbReference type="NCBI Taxonomy" id="2527989"/>
    <lineage>
        <taxon>Bacteria</taxon>
        <taxon>Pseudomonadati</taxon>
        <taxon>Planctomycetota</taxon>
        <taxon>Planctomycetia</taxon>
        <taxon>Planctomycetales</taxon>
        <taxon>Planctomycetaceae</taxon>
        <taxon>Alienimonas</taxon>
    </lineage>
</organism>
<dbReference type="OrthoDB" id="245429at2"/>
<dbReference type="EMBL" id="CP036265">
    <property type="protein sequence ID" value="QDT15332.1"/>
    <property type="molecule type" value="Genomic_DNA"/>
</dbReference>
<name>A0A517P7I9_9PLAN</name>
<feature type="chain" id="PRO_5021841768" evidence="1">
    <location>
        <begin position="36"/>
        <end position="297"/>
    </location>
</feature>
<dbReference type="InterPro" id="IPR036237">
    <property type="entry name" value="Xyl_isomerase-like_sf"/>
</dbReference>
<dbReference type="RefSeq" id="WP_145358142.1">
    <property type="nucleotide sequence ID" value="NZ_CP036265.1"/>
</dbReference>
<dbReference type="PROSITE" id="PS51318">
    <property type="entry name" value="TAT"/>
    <property type="match status" value="1"/>
</dbReference>
<dbReference type="Pfam" id="PF01261">
    <property type="entry name" value="AP_endonuc_2"/>
    <property type="match status" value="1"/>
</dbReference>
<dbReference type="InterPro" id="IPR006311">
    <property type="entry name" value="TAT_signal"/>
</dbReference>
<gene>
    <name evidence="3" type="ORF">CA12_14160</name>
</gene>
<dbReference type="AlphaFoldDB" id="A0A517P7I9"/>
<feature type="signal peptide" evidence="1">
    <location>
        <begin position="1"/>
        <end position="35"/>
    </location>
</feature>
<evidence type="ECO:0000256" key="1">
    <source>
        <dbReference type="SAM" id="SignalP"/>
    </source>
</evidence>
<dbReference type="InterPro" id="IPR050312">
    <property type="entry name" value="IolE/XylAMocC-like"/>
</dbReference>
<dbReference type="PANTHER" id="PTHR12110:SF53">
    <property type="entry name" value="BLR5974 PROTEIN"/>
    <property type="match status" value="1"/>
</dbReference>
<dbReference type="PANTHER" id="PTHR12110">
    <property type="entry name" value="HYDROXYPYRUVATE ISOMERASE"/>
    <property type="match status" value="1"/>
</dbReference>